<dbReference type="GO" id="GO:0055070">
    <property type="term" value="P:copper ion homeostasis"/>
    <property type="evidence" value="ECO:0007669"/>
    <property type="project" value="TreeGrafter"/>
</dbReference>
<comment type="subcellular location">
    <subcellularLocation>
        <location evidence="1">Cell membrane</location>
        <topology evidence="1">Multi-pass membrane protein</topology>
    </subcellularLocation>
</comment>
<dbReference type="InterPro" id="IPR008250">
    <property type="entry name" value="ATPase_P-typ_transduc_dom_A_sf"/>
</dbReference>
<dbReference type="GO" id="GO:0140581">
    <property type="term" value="F:P-type monovalent copper transporter activity"/>
    <property type="evidence" value="ECO:0007669"/>
    <property type="project" value="UniProtKB-EC"/>
</dbReference>
<evidence type="ECO:0000313" key="23">
    <source>
        <dbReference type="EMBL" id="OUZ17798.1"/>
    </source>
</evidence>
<dbReference type="PRINTS" id="PR00942">
    <property type="entry name" value="CUATPASEI"/>
</dbReference>
<dbReference type="SUPFAM" id="SSF81653">
    <property type="entry name" value="Calcium ATPase, transduction domain A"/>
    <property type="match status" value="1"/>
</dbReference>
<dbReference type="GO" id="GO:0005507">
    <property type="term" value="F:copper ion binding"/>
    <property type="evidence" value="ECO:0007669"/>
    <property type="project" value="InterPro"/>
</dbReference>
<dbReference type="SFLD" id="SFLDS00003">
    <property type="entry name" value="Haloacid_Dehalogenase"/>
    <property type="match status" value="1"/>
</dbReference>
<keyword evidence="13" id="KW-1278">Translocase</keyword>
<keyword evidence="14 21" id="KW-1133">Transmembrane helix</keyword>
<dbReference type="FunFam" id="3.30.70.100:FF:000005">
    <property type="entry name" value="Copper-exporting P-type ATPase A"/>
    <property type="match status" value="2"/>
</dbReference>
<dbReference type="InterPro" id="IPR023299">
    <property type="entry name" value="ATPase_P-typ_cyto_dom_N"/>
</dbReference>
<keyword evidence="12" id="KW-0460">Magnesium</keyword>
<proteinExistence type="inferred from homology"/>
<protein>
    <recommendedName>
        <fullName evidence="4">Copper-exporting P-type ATPase</fullName>
        <ecNumber evidence="3">7.2.2.8</ecNumber>
    </recommendedName>
    <alternativeName>
        <fullName evidence="18">Copper-exporting P-type ATPase A</fullName>
    </alternativeName>
    <alternativeName>
        <fullName evidence="19">Cu(+)-exporting ATPase</fullName>
    </alternativeName>
</protein>
<evidence type="ECO:0000256" key="5">
    <source>
        <dbReference type="ARBA" id="ARBA00022448"/>
    </source>
</evidence>
<dbReference type="InterPro" id="IPR018303">
    <property type="entry name" value="ATPase_P-typ_P_site"/>
</dbReference>
<dbReference type="InterPro" id="IPR044492">
    <property type="entry name" value="P_typ_ATPase_HD_dom"/>
</dbReference>
<evidence type="ECO:0000256" key="20">
    <source>
        <dbReference type="ARBA" id="ARBA00049289"/>
    </source>
</evidence>
<dbReference type="PROSITE" id="PS50846">
    <property type="entry name" value="HMA_2"/>
    <property type="match status" value="2"/>
</dbReference>
<evidence type="ECO:0000256" key="17">
    <source>
        <dbReference type="ARBA" id="ARBA00023136"/>
    </source>
</evidence>
<evidence type="ECO:0000256" key="2">
    <source>
        <dbReference type="ARBA" id="ARBA00006024"/>
    </source>
</evidence>
<dbReference type="InterPro" id="IPR006122">
    <property type="entry name" value="HMA_Cu_ion-bd"/>
</dbReference>
<dbReference type="Pfam" id="PF00122">
    <property type="entry name" value="E1-E2_ATPase"/>
    <property type="match status" value="1"/>
</dbReference>
<dbReference type="CDD" id="cd02094">
    <property type="entry name" value="P-type_ATPase_Cu-like"/>
    <property type="match status" value="1"/>
</dbReference>
<dbReference type="SUPFAM" id="SSF81665">
    <property type="entry name" value="Calcium ATPase, transmembrane domain M"/>
    <property type="match status" value="1"/>
</dbReference>
<evidence type="ECO:0000313" key="24">
    <source>
        <dbReference type="Proteomes" id="UP000196503"/>
    </source>
</evidence>
<dbReference type="GO" id="GO:0016887">
    <property type="term" value="F:ATP hydrolysis activity"/>
    <property type="evidence" value="ECO:0007669"/>
    <property type="project" value="InterPro"/>
</dbReference>
<feature type="transmembrane region" description="Helical" evidence="21">
    <location>
        <begin position="445"/>
        <end position="467"/>
    </location>
</feature>
<dbReference type="NCBIfam" id="TIGR01494">
    <property type="entry name" value="ATPase_P-type"/>
    <property type="match status" value="1"/>
</dbReference>
<dbReference type="NCBIfam" id="TIGR00003">
    <property type="entry name" value="copper ion binding protein"/>
    <property type="match status" value="2"/>
</dbReference>
<keyword evidence="17 21" id="KW-0472">Membrane</keyword>
<keyword evidence="5" id="KW-0813">Transport</keyword>
<evidence type="ECO:0000256" key="16">
    <source>
        <dbReference type="ARBA" id="ARBA00023065"/>
    </source>
</evidence>
<evidence type="ECO:0000256" key="18">
    <source>
        <dbReference type="ARBA" id="ARBA00029719"/>
    </source>
</evidence>
<dbReference type="SUPFAM" id="SSF56784">
    <property type="entry name" value="HAD-like"/>
    <property type="match status" value="1"/>
</dbReference>
<dbReference type="InterPro" id="IPR027256">
    <property type="entry name" value="P-typ_ATPase_IB"/>
</dbReference>
<evidence type="ECO:0000256" key="9">
    <source>
        <dbReference type="ARBA" id="ARBA00022741"/>
    </source>
</evidence>
<comment type="catalytic activity">
    <reaction evidence="20">
        <text>Cu(+)(in) + ATP + H2O = Cu(+)(out) + ADP + phosphate + H(+)</text>
        <dbReference type="Rhea" id="RHEA:25792"/>
        <dbReference type="ChEBI" id="CHEBI:15377"/>
        <dbReference type="ChEBI" id="CHEBI:15378"/>
        <dbReference type="ChEBI" id="CHEBI:30616"/>
        <dbReference type="ChEBI" id="CHEBI:43474"/>
        <dbReference type="ChEBI" id="CHEBI:49552"/>
        <dbReference type="ChEBI" id="CHEBI:456216"/>
        <dbReference type="EC" id="7.2.2.8"/>
    </reaction>
</comment>
<keyword evidence="15" id="KW-0186">Copper</keyword>
<evidence type="ECO:0000256" key="8">
    <source>
        <dbReference type="ARBA" id="ARBA00022737"/>
    </source>
</evidence>
<dbReference type="InterPro" id="IPR017969">
    <property type="entry name" value="Heavy-metal-associated_CS"/>
</dbReference>
<keyword evidence="7 21" id="KW-0479">Metal-binding</keyword>
<dbReference type="InterPro" id="IPR059000">
    <property type="entry name" value="ATPase_P-type_domA"/>
</dbReference>
<feature type="transmembrane region" description="Helical" evidence="21">
    <location>
        <begin position="261"/>
        <end position="280"/>
    </location>
</feature>
<dbReference type="Gene3D" id="2.70.150.10">
    <property type="entry name" value="Calcium-transporting ATPase, cytoplasmic transduction domain A"/>
    <property type="match status" value="1"/>
</dbReference>
<dbReference type="InterPro" id="IPR036163">
    <property type="entry name" value="HMA_dom_sf"/>
</dbReference>
<name>A0A200HYK0_9ENTE</name>
<evidence type="ECO:0000256" key="4">
    <source>
        <dbReference type="ARBA" id="ARBA00015102"/>
    </source>
</evidence>
<dbReference type="PROSITE" id="PS01047">
    <property type="entry name" value="HMA_1"/>
    <property type="match status" value="1"/>
</dbReference>
<feature type="domain" description="HMA" evidence="22">
    <location>
        <begin position="2"/>
        <end position="68"/>
    </location>
</feature>
<gene>
    <name evidence="23" type="ORF">A5869_001270</name>
</gene>
<dbReference type="EMBL" id="NIBL01000002">
    <property type="protein sequence ID" value="OUZ17798.1"/>
    <property type="molecule type" value="Genomic_DNA"/>
</dbReference>
<sequence length="814" mass="86943">MSQATYPIKGMHCASCAQNVERTIKALPGVKRANVNLASEKLTVDYEQNQVNVDDMAQAVKGIGFELVKPSDTEVFGIQGMSCASCAAKIEQATRKLPGVASANVNLATEKLNIEYNHQELTANEIMRAVKEAGYQAFILKKDDEEKLAQEKQAAIKQMWRRFVLSFVFTAPLLYLSMGHMVGLPLPGFLHPSTSPIAFVTAQLVLTLPVLYFGRSFYLNGFKMLFKGHPNMDSLVALGTSAAFIYSLVGTFAVYQGQVEFAMHLYYESAAVILTLITLGKTFEAISKGKTSEAIKELLALAPKKAVVLKDGKEKLVDIAQVAVGDVILVKPGERIPVDGVITEGRSTVDESMLTGESMPVEKQVGDTVIGASINKTGSFQFTATKVGEDTTLSQIVQLVEEAQGTKAPIAKLADQVSAIFVPVVMSLAILAGLAWLIFGHSGLVFALTIMISVLVIACPCALGLATPTAIMVGTGKGAQLGVLFKNGEALETAQEIQTIVLDKTGTITKGQPEVRDIQTFANFTTEEMLYLAASVEKRSEHPLAQAILQAAKEEQITLGQAFDVHTVTGQGIQAKVDEKQVLLGNEKLMQSFDIEIEAVQAQVAQLASQGNTVMYVASQGELIGLIAVSDPVKTSSPQAIQDLQKMGLEVVMLTGDNEQTAQAIAKQAGITQVISQVLPDQKSQVIQELQAQGKKVAMVGDGINDAPALAQANVGIAIGTGTDIAIESADIVLMRGDLNGVVSALRLSKATMRNIKENLFWAFAYNVLGIPVAMGLLHLFGGPLLNPMLAGAAMSFSSVSVLLNALRLKRFKG</sequence>
<dbReference type="InterPro" id="IPR023214">
    <property type="entry name" value="HAD_sf"/>
</dbReference>
<dbReference type="InterPro" id="IPR006121">
    <property type="entry name" value="HMA_dom"/>
</dbReference>
<dbReference type="CDD" id="cd00371">
    <property type="entry name" value="HMA"/>
    <property type="match status" value="2"/>
</dbReference>
<evidence type="ECO:0000256" key="10">
    <source>
        <dbReference type="ARBA" id="ARBA00022796"/>
    </source>
</evidence>
<dbReference type="PROSITE" id="PS00154">
    <property type="entry name" value="ATPASE_E1_E2"/>
    <property type="match status" value="1"/>
</dbReference>
<dbReference type="GO" id="GO:0005886">
    <property type="term" value="C:plasma membrane"/>
    <property type="evidence" value="ECO:0007669"/>
    <property type="project" value="UniProtKB-SubCell"/>
</dbReference>
<keyword evidence="6 21" id="KW-0812">Transmembrane</keyword>
<dbReference type="GO" id="GO:0005524">
    <property type="term" value="F:ATP binding"/>
    <property type="evidence" value="ECO:0007669"/>
    <property type="project" value="UniProtKB-UniRule"/>
</dbReference>
<organism evidence="23 24">
    <name type="scientific">Enterococcus cecorum</name>
    <dbReference type="NCBI Taxonomy" id="44008"/>
    <lineage>
        <taxon>Bacteria</taxon>
        <taxon>Bacillati</taxon>
        <taxon>Bacillota</taxon>
        <taxon>Bacilli</taxon>
        <taxon>Lactobacillales</taxon>
        <taxon>Enterococcaceae</taxon>
        <taxon>Enterococcus</taxon>
    </lineage>
</organism>
<dbReference type="PANTHER" id="PTHR43520">
    <property type="entry name" value="ATP7, ISOFORM B"/>
    <property type="match status" value="1"/>
</dbReference>
<feature type="transmembrane region" description="Helical" evidence="21">
    <location>
        <begin position="417"/>
        <end position="439"/>
    </location>
</feature>
<evidence type="ECO:0000256" key="7">
    <source>
        <dbReference type="ARBA" id="ARBA00022723"/>
    </source>
</evidence>
<dbReference type="EC" id="7.2.2.8" evidence="3"/>
<dbReference type="PRINTS" id="PR00119">
    <property type="entry name" value="CATATPASE"/>
</dbReference>
<dbReference type="InterPro" id="IPR023298">
    <property type="entry name" value="ATPase_P-typ_TM_dom_sf"/>
</dbReference>
<feature type="transmembrane region" description="Helical" evidence="21">
    <location>
        <begin position="235"/>
        <end position="255"/>
    </location>
</feature>
<dbReference type="Gene3D" id="3.40.1110.10">
    <property type="entry name" value="Calcium-transporting ATPase, cytoplasmic domain N"/>
    <property type="match status" value="1"/>
</dbReference>
<evidence type="ECO:0000256" key="1">
    <source>
        <dbReference type="ARBA" id="ARBA00004651"/>
    </source>
</evidence>
<evidence type="ECO:0000259" key="22">
    <source>
        <dbReference type="PROSITE" id="PS50846"/>
    </source>
</evidence>
<evidence type="ECO:0000256" key="19">
    <source>
        <dbReference type="ARBA" id="ARBA00033239"/>
    </source>
</evidence>
<dbReference type="Pfam" id="PF00702">
    <property type="entry name" value="Hydrolase"/>
    <property type="match status" value="1"/>
</dbReference>
<feature type="transmembrane region" description="Helical" evidence="21">
    <location>
        <begin position="196"/>
        <end position="214"/>
    </location>
</feature>
<dbReference type="Gene3D" id="3.30.70.100">
    <property type="match status" value="2"/>
</dbReference>
<feature type="transmembrane region" description="Helical" evidence="21">
    <location>
        <begin position="163"/>
        <end position="184"/>
    </location>
</feature>
<evidence type="ECO:0000256" key="6">
    <source>
        <dbReference type="ARBA" id="ARBA00022692"/>
    </source>
</evidence>
<comment type="similarity">
    <text evidence="2 21">Belongs to the cation transport ATPase (P-type) (TC 3.A.3) family. Type IB subfamily.</text>
</comment>
<dbReference type="Gene3D" id="3.40.50.1000">
    <property type="entry name" value="HAD superfamily/HAD-like"/>
    <property type="match status" value="1"/>
</dbReference>
<evidence type="ECO:0000256" key="3">
    <source>
        <dbReference type="ARBA" id="ARBA00012517"/>
    </source>
</evidence>
<feature type="transmembrane region" description="Helical" evidence="21">
    <location>
        <begin position="760"/>
        <end position="782"/>
    </location>
</feature>
<evidence type="ECO:0000256" key="15">
    <source>
        <dbReference type="ARBA" id="ARBA00023008"/>
    </source>
</evidence>
<dbReference type="SUPFAM" id="SSF55008">
    <property type="entry name" value="HMA, heavy metal-associated domain"/>
    <property type="match status" value="2"/>
</dbReference>
<dbReference type="FunFam" id="2.70.150.10:FF:000002">
    <property type="entry name" value="Copper-transporting ATPase 1, putative"/>
    <property type="match status" value="1"/>
</dbReference>
<evidence type="ECO:0000256" key="21">
    <source>
        <dbReference type="RuleBase" id="RU362081"/>
    </source>
</evidence>
<reference evidence="23 24" key="1">
    <citation type="submission" date="2017-05" db="EMBL/GenBank/DDBJ databases">
        <title>The Genome Sequence of Enterococcus faecium 2D5_DIV0622.</title>
        <authorList>
            <consortium name="The Broad Institute Genomics Platform"/>
            <consortium name="The Broad Institute Genomic Center for Infectious Diseases"/>
            <person name="Earl A."/>
            <person name="Manson A."/>
            <person name="Schwartman J."/>
            <person name="Gilmore M."/>
            <person name="Abouelleil A."/>
            <person name="Cao P."/>
            <person name="Chapman S."/>
            <person name="Cusick C."/>
            <person name="Shea T."/>
            <person name="Young S."/>
            <person name="Neafsey D."/>
            <person name="Nusbaum C."/>
            <person name="Birren B."/>
        </authorList>
    </citation>
    <scope>NUCLEOTIDE SEQUENCE [LARGE SCALE GENOMIC DNA]</scope>
    <source>
        <strain evidence="23 24">2D5_DIV0622</strain>
    </source>
</reference>
<dbReference type="InterPro" id="IPR036412">
    <property type="entry name" value="HAD-like_sf"/>
</dbReference>
<dbReference type="AlphaFoldDB" id="A0A200HYK0"/>
<keyword evidence="21" id="KW-1003">Cell membrane</keyword>
<dbReference type="NCBIfam" id="TIGR01525">
    <property type="entry name" value="ATPase-IB_hvy"/>
    <property type="match status" value="1"/>
</dbReference>
<keyword evidence="10" id="KW-0187">Copper transport</keyword>
<dbReference type="FunFam" id="3.40.50.1000:FF:000333">
    <property type="entry name" value="Copper-transporting ATPase 2"/>
    <property type="match status" value="1"/>
</dbReference>
<keyword evidence="8" id="KW-0677">Repeat</keyword>
<dbReference type="RefSeq" id="WP_087663237.1">
    <property type="nucleotide sequence ID" value="NZ_NIBL01000002.1"/>
</dbReference>
<dbReference type="PANTHER" id="PTHR43520:SF8">
    <property type="entry name" value="P-TYPE CU(+) TRANSPORTER"/>
    <property type="match status" value="1"/>
</dbReference>
<dbReference type="GO" id="GO:0043682">
    <property type="term" value="F:P-type divalent copper transporter activity"/>
    <property type="evidence" value="ECO:0007669"/>
    <property type="project" value="TreeGrafter"/>
</dbReference>
<dbReference type="InterPro" id="IPR001757">
    <property type="entry name" value="P_typ_ATPase"/>
</dbReference>
<dbReference type="SFLD" id="SFLDG00002">
    <property type="entry name" value="C1.7:_P-type_atpase_like"/>
    <property type="match status" value="1"/>
</dbReference>
<accession>A0A200HYK0</accession>
<evidence type="ECO:0000256" key="13">
    <source>
        <dbReference type="ARBA" id="ARBA00022967"/>
    </source>
</evidence>
<keyword evidence="11 21" id="KW-0067">ATP-binding</keyword>
<keyword evidence="16" id="KW-0406">Ion transport</keyword>
<feature type="transmembrane region" description="Helical" evidence="21">
    <location>
        <begin position="788"/>
        <end position="807"/>
    </location>
</feature>
<dbReference type="NCBIfam" id="TIGR01511">
    <property type="entry name" value="ATPase-IB1_Cu"/>
    <property type="match status" value="1"/>
</dbReference>
<dbReference type="Pfam" id="PF00403">
    <property type="entry name" value="HMA"/>
    <property type="match status" value="2"/>
</dbReference>
<evidence type="ECO:0000256" key="12">
    <source>
        <dbReference type="ARBA" id="ARBA00022842"/>
    </source>
</evidence>
<comment type="caution">
    <text evidence="23">The sequence shown here is derived from an EMBL/GenBank/DDBJ whole genome shotgun (WGS) entry which is preliminary data.</text>
</comment>
<feature type="domain" description="HMA" evidence="22">
    <location>
        <begin position="72"/>
        <end position="138"/>
    </location>
</feature>
<dbReference type="PRINTS" id="PR00943">
    <property type="entry name" value="CUATPASE"/>
</dbReference>
<dbReference type="Proteomes" id="UP000196503">
    <property type="component" value="Unassembled WGS sequence"/>
</dbReference>
<dbReference type="SFLD" id="SFLDF00027">
    <property type="entry name" value="p-type_atpase"/>
    <property type="match status" value="1"/>
</dbReference>
<evidence type="ECO:0000256" key="14">
    <source>
        <dbReference type="ARBA" id="ARBA00022989"/>
    </source>
</evidence>
<keyword evidence="9 21" id="KW-0547">Nucleotide-binding</keyword>
<evidence type="ECO:0000256" key="11">
    <source>
        <dbReference type="ARBA" id="ARBA00022840"/>
    </source>
</evidence>